<dbReference type="GO" id="GO:0005886">
    <property type="term" value="C:plasma membrane"/>
    <property type="evidence" value="ECO:0007669"/>
    <property type="project" value="UniProtKB-SubCell"/>
</dbReference>
<proteinExistence type="inferred from homology"/>
<evidence type="ECO:0000256" key="2">
    <source>
        <dbReference type="ARBA" id="ARBA00022448"/>
    </source>
</evidence>
<dbReference type="PANTHER" id="PTHR43227">
    <property type="entry name" value="BLL4140 PROTEIN"/>
    <property type="match status" value="1"/>
</dbReference>
<keyword evidence="4 7" id="KW-0812">Transmembrane</keyword>
<dbReference type="AlphaFoldDB" id="A0A927BUH0"/>
<evidence type="ECO:0000313" key="10">
    <source>
        <dbReference type="Proteomes" id="UP000621560"/>
    </source>
</evidence>
<feature type="transmembrane region" description="Helical" evidence="7">
    <location>
        <begin position="30"/>
        <end position="49"/>
    </location>
</feature>
<feature type="transmembrane region" description="Helical" evidence="7">
    <location>
        <begin position="287"/>
        <end position="312"/>
    </location>
</feature>
<evidence type="ECO:0000256" key="6">
    <source>
        <dbReference type="ARBA" id="ARBA00023136"/>
    </source>
</evidence>
<dbReference type="EMBL" id="JACXIZ010000020">
    <property type="protein sequence ID" value="MBD2845960.1"/>
    <property type="molecule type" value="Genomic_DNA"/>
</dbReference>
<evidence type="ECO:0000259" key="8">
    <source>
        <dbReference type="PROSITE" id="PS50928"/>
    </source>
</evidence>
<reference evidence="9" key="1">
    <citation type="submission" date="2020-09" db="EMBL/GenBank/DDBJ databases">
        <title>A novel bacterium of genus Paenibacillus, isolated from South China Sea.</title>
        <authorList>
            <person name="Huang H."/>
            <person name="Mo K."/>
            <person name="Hu Y."/>
        </authorList>
    </citation>
    <scope>NUCLEOTIDE SEQUENCE</scope>
    <source>
        <strain evidence="9">IB182496</strain>
    </source>
</reference>
<evidence type="ECO:0000256" key="7">
    <source>
        <dbReference type="RuleBase" id="RU363032"/>
    </source>
</evidence>
<dbReference type="CDD" id="cd06261">
    <property type="entry name" value="TM_PBP2"/>
    <property type="match status" value="1"/>
</dbReference>
<feature type="transmembrane region" description="Helical" evidence="7">
    <location>
        <begin position="181"/>
        <end position="205"/>
    </location>
</feature>
<feature type="domain" description="ABC transmembrane type-1" evidence="8">
    <location>
        <begin position="91"/>
        <end position="308"/>
    </location>
</feature>
<keyword evidence="5 7" id="KW-1133">Transmembrane helix</keyword>
<feature type="transmembrane region" description="Helical" evidence="7">
    <location>
        <begin position="225"/>
        <end position="243"/>
    </location>
</feature>
<keyword evidence="2 7" id="KW-0813">Transport</keyword>
<keyword evidence="6 7" id="KW-0472">Membrane</keyword>
<keyword evidence="10" id="KW-1185">Reference proteome</keyword>
<dbReference type="PANTHER" id="PTHR43227:SF11">
    <property type="entry name" value="BLL4140 PROTEIN"/>
    <property type="match status" value="1"/>
</dbReference>
<sequence>MEQPANALHLKPQPRSERRRKALIGIMQRWQLYVLLLPTLAYLFIFQYYPMYGAQIAFKRYNVVAGIWESPWVGFDHFTRFFNSYDFWMIMRNTIGLSLYELIASFPMPIILALSLNYVRTQLIKKSVQMITYAPYFISVVVMVGMLMQFMDPRTGFINQLLGAFSIGPINFMAESSMFKSIFVWSAVWQNTGFACIIYLAALAGIDPTLHEAGVVDGASKLQRIWHIDLPGILPIAVVLLILNTGQMLNIGFEKVFLMQNPLNLSTSEIIDTYVYKVGLLSQAANFSFATAIGLFKSVVSLILLLTVNTIAKRAGQSSLW</sequence>
<organism evidence="9 10">
    <name type="scientific">Paenibacillus sabuli</name>
    <dbReference type="NCBI Taxonomy" id="2772509"/>
    <lineage>
        <taxon>Bacteria</taxon>
        <taxon>Bacillati</taxon>
        <taxon>Bacillota</taxon>
        <taxon>Bacilli</taxon>
        <taxon>Bacillales</taxon>
        <taxon>Paenibacillaceae</taxon>
        <taxon>Paenibacillus</taxon>
    </lineage>
</organism>
<accession>A0A927BUH0</accession>
<dbReference type="SUPFAM" id="SSF161098">
    <property type="entry name" value="MetI-like"/>
    <property type="match status" value="1"/>
</dbReference>
<comment type="subcellular location">
    <subcellularLocation>
        <location evidence="1 7">Cell membrane</location>
        <topology evidence="1 7">Multi-pass membrane protein</topology>
    </subcellularLocation>
</comment>
<feature type="transmembrane region" description="Helical" evidence="7">
    <location>
        <begin position="97"/>
        <end position="119"/>
    </location>
</feature>
<protein>
    <submittedName>
        <fullName evidence="9">Sugar ABC transporter permease</fullName>
    </submittedName>
</protein>
<gene>
    <name evidence="9" type="ORF">IDH44_12215</name>
</gene>
<dbReference type="Pfam" id="PF00528">
    <property type="entry name" value="BPD_transp_1"/>
    <property type="match status" value="1"/>
</dbReference>
<evidence type="ECO:0000256" key="3">
    <source>
        <dbReference type="ARBA" id="ARBA00022475"/>
    </source>
</evidence>
<name>A0A927BUH0_9BACL</name>
<comment type="caution">
    <text evidence="9">The sequence shown here is derived from an EMBL/GenBank/DDBJ whole genome shotgun (WGS) entry which is preliminary data.</text>
</comment>
<dbReference type="Gene3D" id="1.10.3720.10">
    <property type="entry name" value="MetI-like"/>
    <property type="match status" value="1"/>
</dbReference>
<evidence type="ECO:0000256" key="4">
    <source>
        <dbReference type="ARBA" id="ARBA00022692"/>
    </source>
</evidence>
<evidence type="ECO:0000256" key="1">
    <source>
        <dbReference type="ARBA" id="ARBA00004651"/>
    </source>
</evidence>
<evidence type="ECO:0000313" key="9">
    <source>
        <dbReference type="EMBL" id="MBD2845960.1"/>
    </source>
</evidence>
<feature type="transmembrane region" description="Helical" evidence="7">
    <location>
        <begin position="131"/>
        <end position="151"/>
    </location>
</feature>
<dbReference type="InterPro" id="IPR000515">
    <property type="entry name" value="MetI-like"/>
</dbReference>
<keyword evidence="3" id="KW-1003">Cell membrane</keyword>
<dbReference type="PROSITE" id="PS50928">
    <property type="entry name" value="ABC_TM1"/>
    <property type="match status" value="1"/>
</dbReference>
<dbReference type="InterPro" id="IPR035906">
    <property type="entry name" value="MetI-like_sf"/>
</dbReference>
<dbReference type="InterPro" id="IPR050809">
    <property type="entry name" value="UgpAE/MalFG_permease"/>
</dbReference>
<dbReference type="GO" id="GO:0055085">
    <property type="term" value="P:transmembrane transport"/>
    <property type="evidence" value="ECO:0007669"/>
    <property type="project" value="InterPro"/>
</dbReference>
<evidence type="ECO:0000256" key="5">
    <source>
        <dbReference type="ARBA" id="ARBA00022989"/>
    </source>
</evidence>
<dbReference type="Proteomes" id="UP000621560">
    <property type="component" value="Unassembled WGS sequence"/>
</dbReference>
<comment type="similarity">
    <text evidence="7">Belongs to the binding-protein-dependent transport system permease family.</text>
</comment>